<reference evidence="2" key="1">
    <citation type="journal article" date="2021" name="PeerJ">
        <title>Extensive microbial diversity within the chicken gut microbiome revealed by metagenomics and culture.</title>
        <authorList>
            <person name="Gilroy R."/>
            <person name="Ravi A."/>
            <person name="Getino M."/>
            <person name="Pursley I."/>
            <person name="Horton D.L."/>
            <person name="Alikhan N.F."/>
            <person name="Baker D."/>
            <person name="Gharbi K."/>
            <person name="Hall N."/>
            <person name="Watson M."/>
            <person name="Adriaenssens E.M."/>
            <person name="Foster-Nyarko E."/>
            <person name="Jarju S."/>
            <person name="Secka A."/>
            <person name="Antonio M."/>
            <person name="Oren A."/>
            <person name="Chaudhuri R.R."/>
            <person name="La Ragione R."/>
            <person name="Hildebrand F."/>
            <person name="Pallen M.J."/>
        </authorList>
    </citation>
    <scope>NUCLEOTIDE SEQUENCE</scope>
    <source>
        <strain evidence="2">742</strain>
    </source>
</reference>
<proteinExistence type="predicted"/>
<dbReference type="Proteomes" id="UP000824178">
    <property type="component" value="Unassembled WGS sequence"/>
</dbReference>
<comment type="caution">
    <text evidence="2">The sequence shown here is derived from an EMBL/GenBank/DDBJ whole genome shotgun (WGS) entry which is preliminary data.</text>
</comment>
<dbReference type="EMBL" id="JAHLFH010000107">
    <property type="protein sequence ID" value="MBU3819722.1"/>
    <property type="molecule type" value="Genomic_DNA"/>
</dbReference>
<reference evidence="2" key="2">
    <citation type="submission" date="2021-04" db="EMBL/GenBank/DDBJ databases">
        <authorList>
            <person name="Gilroy R."/>
        </authorList>
    </citation>
    <scope>NUCLEOTIDE SEQUENCE</scope>
    <source>
        <strain evidence="2">742</strain>
    </source>
</reference>
<sequence>MQAAGKDGFYGPGQNLSEYYRHVQLGYELLKDDRSPLLHCAAEIALWHHKNADGTGYPPQSAASDMPLSAQLTRAAMRVRHYLHYYRGCADRVERMLHALKKEAGAVITVEIYEMIRSEQETLEKVL</sequence>
<gene>
    <name evidence="2" type="ORF">H9864_05060</name>
</gene>
<dbReference type="InterPro" id="IPR037522">
    <property type="entry name" value="HD_GYP_dom"/>
</dbReference>
<feature type="domain" description="HD-GYP" evidence="1">
    <location>
        <begin position="1"/>
        <end position="127"/>
    </location>
</feature>
<dbReference type="PROSITE" id="PS51832">
    <property type="entry name" value="HD_GYP"/>
    <property type="match status" value="1"/>
</dbReference>
<name>A0A9E2KLJ7_9FIRM</name>
<accession>A0A9E2KLJ7</accession>
<dbReference type="Gene3D" id="1.10.3210.10">
    <property type="entry name" value="Hypothetical protein af1432"/>
    <property type="match status" value="1"/>
</dbReference>
<evidence type="ECO:0000259" key="1">
    <source>
        <dbReference type="PROSITE" id="PS51832"/>
    </source>
</evidence>
<dbReference type="Pfam" id="PF13487">
    <property type="entry name" value="HD_5"/>
    <property type="match status" value="1"/>
</dbReference>
<evidence type="ECO:0000313" key="2">
    <source>
        <dbReference type="EMBL" id="MBU3819722.1"/>
    </source>
</evidence>
<dbReference type="AlphaFoldDB" id="A0A9E2KLJ7"/>
<evidence type="ECO:0000313" key="3">
    <source>
        <dbReference type="Proteomes" id="UP000824178"/>
    </source>
</evidence>
<organism evidence="2 3">
    <name type="scientific">Candidatus Faecalibacterium intestinavium</name>
    <dbReference type="NCBI Taxonomy" id="2838580"/>
    <lineage>
        <taxon>Bacteria</taxon>
        <taxon>Bacillati</taxon>
        <taxon>Bacillota</taxon>
        <taxon>Clostridia</taxon>
        <taxon>Eubacteriales</taxon>
        <taxon>Oscillospiraceae</taxon>
        <taxon>Faecalibacterium</taxon>
    </lineage>
</organism>
<protein>
    <recommendedName>
        <fullName evidence="1">HD-GYP domain-containing protein</fullName>
    </recommendedName>
</protein>